<evidence type="ECO:0000256" key="11">
    <source>
        <dbReference type="SAM" id="MobiDB-lite"/>
    </source>
</evidence>
<evidence type="ECO:0000259" key="13">
    <source>
        <dbReference type="PROSITE" id="PS50893"/>
    </source>
</evidence>
<feature type="transmembrane region" description="Helical" evidence="12">
    <location>
        <begin position="844"/>
        <end position="867"/>
    </location>
</feature>
<dbReference type="GO" id="GO:0005524">
    <property type="term" value="F:ATP binding"/>
    <property type="evidence" value="ECO:0007669"/>
    <property type="project" value="UniProtKB-KW"/>
</dbReference>
<evidence type="ECO:0000256" key="10">
    <source>
        <dbReference type="ARBA" id="ARBA00023136"/>
    </source>
</evidence>
<dbReference type="EMBL" id="CAJVOS010000025">
    <property type="protein sequence ID" value="CAG8111182.1"/>
    <property type="molecule type" value="Genomic_DNA"/>
</dbReference>
<dbReference type="GO" id="GO:0016887">
    <property type="term" value="F:ATP hydrolysis activity"/>
    <property type="evidence" value="ECO:0007669"/>
    <property type="project" value="InterPro"/>
</dbReference>
<dbReference type="GO" id="GO:0005886">
    <property type="term" value="C:plasma membrane"/>
    <property type="evidence" value="ECO:0007669"/>
    <property type="project" value="UniProtKB-SubCell"/>
</dbReference>
<dbReference type="PROSITE" id="PS50893">
    <property type="entry name" value="ABC_TRANSPORTER_2"/>
    <property type="match status" value="2"/>
</dbReference>
<dbReference type="CDD" id="cd18577">
    <property type="entry name" value="ABC_6TM_Pgp_ABCB1_D1_like"/>
    <property type="match status" value="1"/>
</dbReference>
<feature type="transmembrane region" description="Helical" evidence="12">
    <location>
        <begin position="306"/>
        <end position="329"/>
    </location>
</feature>
<evidence type="ECO:0000256" key="8">
    <source>
        <dbReference type="ARBA" id="ARBA00022840"/>
    </source>
</evidence>
<feature type="domain" description="ABC transporter" evidence="13">
    <location>
        <begin position="370"/>
        <end position="647"/>
    </location>
</feature>
<feature type="region of interest" description="Disordered" evidence="11">
    <location>
        <begin position="675"/>
        <end position="711"/>
    </location>
</feature>
<feature type="domain" description="ABC transmembrane type-1" evidence="14">
    <location>
        <begin position="732"/>
        <end position="1020"/>
    </location>
</feature>
<dbReference type="InterPro" id="IPR003439">
    <property type="entry name" value="ABC_transporter-like_ATP-bd"/>
</dbReference>
<dbReference type="OrthoDB" id="6500128at2759"/>
<dbReference type="PANTHER" id="PTHR43394:SF11">
    <property type="entry name" value="ATP-BINDING CASSETTE TRANSPORTER"/>
    <property type="match status" value="1"/>
</dbReference>
<feature type="transmembrane region" description="Helical" evidence="12">
    <location>
        <begin position="873"/>
        <end position="896"/>
    </location>
</feature>
<evidence type="ECO:0000256" key="12">
    <source>
        <dbReference type="SAM" id="Phobius"/>
    </source>
</evidence>
<keyword evidence="9 12" id="KW-1133">Transmembrane helix</keyword>
<feature type="transmembrane region" description="Helical" evidence="12">
    <location>
        <begin position="264"/>
        <end position="286"/>
    </location>
</feature>
<evidence type="ECO:0000256" key="1">
    <source>
        <dbReference type="ARBA" id="ARBA00004651"/>
    </source>
</evidence>
<dbReference type="PROSITE" id="PS00211">
    <property type="entry name" value="ABC_TRANSPORTER_1"/>
    <property type="match status" value="2"/>
</dbReference>
<dbReference type="Proteomes" id="UP001153618">
    <property type="component" value="Unassembled WGS sequence"/>
</dbReference>
<dbReference type="InterPro" id="IPR027417">
    <property type="entry name" value="P-loop_NTPase"/>
</dbReference>
<evidence type="ECO:0000259" key="14">
    <source>
        <dbReference type="PROSITE" id="PS50929"/>
    </source>
</evidence>
<dbReference type="FunFam" id="3.40.50.300:FF:000913">
    <property type="entry name" value="ABC multidrug transporter SitT"/>
    <property type="match status" value="1"/>
</dbReference>
<feature type="transmembrane region" description="Helical" evidence="12">
    <location>
        <begin position="161"/>
        <end position="180"/>
    </location>
</feature>
<comment type="subcellular location">
    <subcellularLocation>
        <location evidence="1">Cell membrane</location>
        <topology evidence="1">Multi-pass membrane protein</topology>
    </subcellularLocation>
</comment>
<feature type="transmembrane region" description="Helical" evidence="12">
    <location>
        <begin position="86"/>
        <end position="109"/>
    </location>
</feature>
<keyword evidence="10 12" id="KW-0472">Membrane</keyword>
<dbReference type="SMART" id="SM00382">
    <property type="entry name" value="AAA"/>
    <property type="match status" value="2"/>
</dbReference>
<dbReference type="CDD" id="cd18578">
    <property type="entry name" value="ABC_6TM_Pgp_ABCB1_D2_like"/>
    <property type="match status" value="1"/>
</dbReference>
<feature type="domain" description="ABC transporter" evidence="13">
    <location>
        <begin position="1066"/>
        <end position="1304"/>
    </location>
</feature>
<dbReference type="FunFam" id="1.20.1560.10:FF:000057">
    <property type="entry name" value="ABC multidrug transporter SitT"/>
    <property type="match status" value="2"/>
</dbReference>
<dbReference type="Gene3D" id="1.20.1560.10">
    <property type="entry name" value="ABC transporter type 1, transmembrane domain"/>
    <property type="match status" value="1"/>
</dbReference>
<dbReference type="InterPro" id="IPR011527">
    <property type="entry name" value="ABC1_TM_dom"/>
</dbReference>
<feature type="compositionally biased region" description="Basic and acidic residues" evidence="11">
    <location>
        <begin position="683"/>
        <end position="711"/>
    </location>
</feature>
<dbReference type="InterPro" id="IPR036640">
    <property type="entry name" value="ABC1_TM_sf"/>
</dbReference>
<keyword evidence="16" id="KW-1185">Reference proteome</keyword>
<feature type="transmembrane region" description="Helical" evidence="12">
    <location>
        <begin position="727"/>
        <end position="754"/>
    </location>
</feature>
<dbReference type="Pfam" id="PF00664">
    <property type="entry name" value="ABC_membrane"/>
    <property type="match status" value="2"/>
</dbReference>
<dbReference type="GO" id="GO:0005743">
    <property type="term" value="C:mitochondrial inner membrane"/>
    <property type="evidence" value="ECO:0007669"/>
    <property type="project" value="TreeGrafter"/>
</dbReference>
<evidence type="ECO:0000313" key="16">
    <source>
        <dbReference type="Proteomes" id="UP001153618"/>
    </source>
</evidence>
<evidence type="ECO:0000256" key="6">
    <source>
        <dbReference type="ARBA" id="ARBA00022737"/>
    </source>
</evidence>
<reference evidence="15" key="1">
    <citation type="submission" date="2021-07" db="EMBL/GenBank/DDBJ databases">
        <authorList>
            <person name="Branca A.L. A."/>
        </authorList>
    </citation>
    <scope>NUCLEOTIDE SEQUENCE</scope>
</reference>
<evidence type="ECO:0000256" key="3">
    <source>
        <dbReference type="ARBA" id="ARBA00022448"/>
    </source>
</evidence>
<feature type="transmembrane region" description="Helical" evidence="12">
    <location>
        <begin position="186"/>
        <end position="207"/>
    </location>
</feature>
<dbReference type="InterPro" id="IPR039421">
    <property type="entry name" value="Type_1_exporter"/>
</dbReference>
<dbReference type="InterPro" id="IPR017871">
    <property type="entry name" value="ABC_transporter-like_CS"/>
</dbReference>
<evidence type="ECO:0000256" key="9">
    <source>
        <dbReference type="ARBA" id="ARBA00022989"/>
    </source>
</evidence>
<feature type="domain" description="ABC transmembrane type-1" evidence="14">
    <location>
        <begin position="36"/>
        <end position="334"/>
    </location>
</feature>
<comment type="caution">
    <text evidence="15">The sequence shown here is derived from an EMBL/GenBank/DDBJ whole genome shotgun (WGS) entry which is preliminary data.</text>
</comment>
<name>A0A9W4HPK9_PENOL</name>
<dbReference type="GO" id="GO:0015421">
    <property type="term" value="F:ABC-type oligopeptide transporter activity"/>
    <property type="evidence" value="ECO:0007669"/>
    <property type="project" value="TreeGrafter"/>
</dbReference>
<keyword evidence="7" id="KW-0547">Nucleotide-binding</keyword>
<dbReference type="Pfam" id="PF00005">
    <property type="entry name" value="ABC_tran"/>
    <property type="match status" value="2"/>
</dbReference>
<proteinExistence type="inferred from homology"/>
<keyword evidence="4" id="KW-1003">Cell membrane</keyword>
<feature type="transmembrane region" description="Helical" evidence="12">
    <location>
        <begin position="32"/>
        <end position="56"/>
    </location>
</feature>
<feature type="transmembrane region" description="Helical" evidence="12">
    <location>
        <begin position="958"/>
        <end position="979"/>
    </location>
</feature>
<evidence type="ECO:0000256" key="4">
    <source>
        <dbReference type="ARBA" id="ARBA00022475"/>
    </source>
</evidence>
<comment type="similarity">
    <text evidence="2">Belongs to the ABC transporter superfamily. ABCB family. Multidrug resistance exporter (TC 3.A.1.201) subfamily.</text>
</comment>
<evidence type="ECO:0000256" key="7">
    <source>
        <dbReference type="ARBA" id="ARBA00022741"/>
    </source>
</evidence>
<protein>
    <submittedName>
        <fullName evidence="15">Uncharacterized protein</fullName>
    </submittedName>
</protein>
<evidence type="ECO:0000256" key="2">
    <source>
        <dbReference type="ARBA" id="ARBA00007577"/>
    </source>
</evidence>
<keyword evidence="6" id="KW-0677">Repeat</keyword>
<dbReference type="GO" id="GO:0090374">
    <property type="term" value="P:oligopeptide export from mitochondrion"/>
    <property type="evidence" value="ECO:0007669"/>
    <property type="project" value="TreeGrafter"/>
</dbReference>
<keyword evidence="8" id="KW-0067">ATP-binding</keyword>
<feature type="transmembrane region" description="Helical" evidence="12">
    <location>
        <begin position="774"/>
        <end position="801"/>
    </location>
</feature>
<dbReference type="PANTHER" id="PTHR43394">
    <property type="entry name" value="ATP-DEPENDENT PERMEASE MDL1, MITOCHONDRIAL"/>
    <property type="match status" value="1"/>
</dbReference>
<gene>
    <name evidence="15" type="ORF">POLS_LOCUS4962</name>
</gene>
<accession>A0A9W4HPK9</accession>
<dbReference type="Gene3D" id="3.40.50.300">
    <property type="entry name" value="P-loop containing nucleotide triphosphate hydrolases"/>
    <property type="match status" value="2"/>
</dbReference>
<dbReference type="SUPFAM" id="SSF90123">
    <property type="entry name" value="ABC transporter transmembrane region"/>
    <property type="match status" value="2"/>
</dbReference>
<evidence type="ECO:0000256" key="5">
    <source>
        <dbReference type="ARBA" id="ARBA00022692"/>
    </source>
</evidence>
<evidence type="ECO:0000313" key="15">
    <source>
        <dbReference type="EMBL" id="CAG8111182.1"/>
    </source>
</evidence>
<keyword evidence="5 12" id="KW-0812">Transmembrane</keyword>
<sequence length="1309" mass="142631">MTADDVPPKRSWREKAVFFRLFVYGEPSRSDIALLALALVSAIASGIPFPIMSIVFGQLVDEMNSTTCNVNDTNGDSYQDGINQKVLMIVYIGIAYLALIYVYVFSWNITGERLAQRLREKYFKAILRQDVAFFDNLPAGEVSSRITGDITTVQQGTSEKVGIVINALAFFVTAYVVAFIKDPELAGMLVSLTPAYLIMSLLGGYFVQKYFGRALESMTKASSVALEAFSNTMVVHSFSANARLEEKFTEFLNPGRIAGIRKSIATATQAGLLYFIAFSANALAFWQGSRQIADSVESDSGGITVGATYTVIFILVDASLILSTVAPFLQSFDAASVAFTKLRADIEHSSTIDGTVVNTGQVLSEVKGHIELRDVSFRFPSRPDNPVLRNLSLSCPAGQQTAIVGLSGSGKSTVAGLATRFYDATEGSVLLDGHNVKDLNVRALRSHISLVQQEPCLLDRSIFENIALGLINSPAHGHLQDILISAALTDIAATVRDGQSLAQASLEHGNDAREIVELVENASKLADASHFIEKLEEGYGTPVGSSGNLISGGQKQRISIARALIKNPRILILDEATASLDSGTEMRIQKSLESVIVGRTVIVIAHRLSTIRNADNIIVMRQGKLIEQGSHTELLEANGAYAELVRLQNVNVQGSGEGSSTRSASPVEQINEKAEPTLSVAHELQDTEKPDASEEKESKPKESSGAVDEERPFSATARSMGAMFRPYAFVLVFAVAGAVVIGGTYCASAVIFGNVVGKLSGCEEPQTIREAGEFYGLMFFVLAIIEFFANFFSWSLFGWIAENVIYKVRVLSLRSILEQNLEWHESNDRNPSLLLSLITKDSNALAGLTGSVVCTILSILINLFAAIIMTHIIAWRIALVCLSVVPLLLAAGWMRVSSLAQFEERHLEAFARSVGITVEAVSSIKTVMSLSLEHEIMGTYRRSLAAPMKDMTRQSAWANLWLAIGYGLSNFLYGLAYWWGAKNIIAGHYTQTQFFIVQLALLVSSQLWGQMFALAPDVSRAFQATRRLLNLLDLGSSSLSQPLELNDVESNDSFEKIDETRKGISVCFKHVQFAYPARPDTRVLHGLDLNVKPGQFAALVGPSGAGKSTIISLVERLYSPETGSVEVDGRDIAYGDISFRDSIAYVPQQSVMFEGTIRFNLALGARPGHQVTQAEMEDACRLANIHEVIEQLPEGYDTPCGPNGDRLSGGQKQRLAIARALIRKPKLLLLDESTSALDAESERLLQDGLEKASKDMTVIAIAHRLYTIRKADVIFLIEDGRCVEQGTHAQLVERSETYRVNALNQAVDS</sequence>
<organism evidence="15 16">
    <name type="scientific">Penicillium olsonii</name>
    <dbReference type="NCBI Taxonomy" id="99116"/>
    <lineage>
        <taxon>Eukaryota</taxon>
        <taxon>Fungi</taxon>
        <taxon>Dikarya</taxon>
        <taxon>Ascomycota</taxon>
        <taxon>Pezizomycotina</taxon>
        <taxon>Eurotiomycetes</taxon>
        <taxon>Eurotiomycetidae</taxon>
        <taxon>Eurotiales</taxon>
        <taxon>Aspergillaceae</taxon>
        <taxon>Penicillium</taxon>
    </lineage>
</organism>
<dbReference type="InterPro" id="IPR003593">
    <property type="entry name" value="AAA+_ATPase"/>
</dbReference>
<keyword evidence="3" id="KW-0813">Transport</keyword>
<dbReference type="SUPFAM" id="SSF52540">
    <property type="entry name" value="P-loop containing nucleoside triphosphate hydrolases"/>
    <property type="match status" value="2"/>
</dbReference>
<dbReference type="PROSITE" id="PS50929">
    <property type="entry name" value="ABC_TM1F"/>
    <property type="match status" value="2"/>
</dbReference>